<proteinExistence type="predicted"/>
<organism evidence="1 2">
    <name type="scientific">Mycolicibacterium phlei DSM 43239 = CCUG 21000</name>
    <dbReference type="NCBI Taxonomy" id="1226750"/>
    <lineage>
        <taxon>Bacteria</taxon>
        <taxon>Bacillati</taxon>
        <taxon>Actinomycetota</taxon>
        <taxon>Actinomycetes</taxon>
        <taxon>Mycobacteriales</taxon>
        <taxon>Mycobacteriaceae</taxon>
        <taxon>Mycolicibacterium</taxon>
    </lineage>
</organism>
<protein>
    <submittedName>
        <fullName evidence="1">Uncharacterized protein</fullName>
    </submittedName>
</protein>
<evidence type="ECO:0000313" key="2">
    <source>
        <dbReference type="Proteomes" id="UP000325690"/>
    </source>
</evidence>
<evidence type="ECO:0000313" key="1">
    <source>
        <dbReference type="EMBL" id="KAB7757253.1"/>
    </source>
</evidence>
<dbReference type="AlphaFoldDB" id="A0A5N5V5P4"/>
<comment type="caution">
    <text evidence="1">The sequence shown here is derived from an EMBL/GenBank/DDBJ whole genome shotgun (WGS) entry which is preliminary data.</text>
</comment>
<reference evidence="1 2" key="1">
    <citation type="submission" date="2012-10" db="EMBL/GenBank/DDBJ databases">
        <title>The draft sequence of the Mycobacterium pheli genome.</title>
        <authorList>
            <person name="Pettersson B.M.F."/>
            <person name="Das S."/>
            <person name="Dasgupta S."/>
            <person name="Bhattacharya A."/>
            <person name="Kirsebom L.A."/>
        </authorList>
    </citation>
    <scope>NUCLEOTIDE SEQUENCE [LARGE SCALE GENOMIC DNA]</scope>
    <source>
        <strain evidence="1 2">CCUG 21000</strain>
    </source>
</reference>
<sequence length="30" mass="3237">MTLAGVELLEALNPLGEWAEKHIDLICAAD</sequence>
<accession>A0A5N5V5P4</accession>
<dbReference type="Proteomes" id="UP000325690">
    <property type="component" value="Unassembled WGS sequence"/>
</dbReference>
<dbReference type="EMBL" id="ANBP01000009">
    <property type="protein sequence ID" value="KAB7757253.1"/>
    <property type="molecule type" value="Genomic_DNA"/>
</dbReference>
<gene>
    <name evidence="1" type="ORF">MPHL21000_08315</name>
</gene>
<keyword evidence="2" id="KW-1185">Reference proteome</keyword>
<name>A0A5N5V5P4_MYCPH</name>